<sequence length="266" mass="29372">MPDPVSLPIDRVDAVPRPVVAAGAAYEDGLLLPWHSHRRAQLLYGASGLMQVATEDGAWVVPPQHAVWIPAGKVHRSRMLLGVTTRSAYIEPEASPRAGDACQVLQVSPLLRHLLIEAAELEPHYPAQGRDATLMQLLVQEIGRARELPMHIPLPRDAALAELCRRFMLAPGIQSRPAQWAQALHMSERTFTRRFREQTGMGFQEWRQRACVVLAVPRLAAGEPVTRIALDFGYERPAAFSTMFRKLAGHPPSTHAGMKTGDDLAL</sequence>
<dbReference type="Gene3D" id="2.60.120.10">
    <property type="entry name" value="Jelly Rolls"/>
    <property type="match status" value="1"/>
</dbReference>
<keyword evidence="3" id="KW-0238">DNA-binding</keyword>
<dbReference type="Proteomes" id="UP000462435">
    <property type="component" value="Unassembled WGS sequence"/>
</dbReference>
<evidence type="ECO:0000256" key="2">
    <source>
        <dbReference type="ARBA" id="ARBA00023015"/>
    </source>
</evidence>
<dbReference type="InterPro" id="IPR018060">
    <property type="entry name" value="HTH_AraC"/>
</dbReference>
<proteinExistence type="predicted"/>
<dbReference type="PANTHER" id="PTHR11019:SF159">
    <property type="entry name" value="TRANSCRIPTIONAL REGULATOR-RELATED"/>
    <property type="match status" value="1"/>
</dbReference>
<dbReference type="Pfam" id="PF12833">
    <property type="entry name" value="HTH_18"/>
    <property type="match status" value="1"/>
</dbReference>
<keyword evidence="1" id="KW-0678">Repressor</keyword>
<dbReference type="Gene3D" id="1.10.10.60">
    <property type="entry name" value="Homeodomain-like"/>
    <property type="match status" value="1"/>
</dbReference>
<protein>
    <submittedName>
        <fullName evidence="6">HTH-type transcriptional regulator NimR</fullName>
    </submittedName>
</protein>
<dbReference type="InterPro" id="IPR003313">
    <property type="entry name" value="AraC-bd"/>
</dbReference>
<feature type="domain" description="HTH araC/xylS-type" evidence="5">
    <location>
        <begin position="181"/>
        <end position="258"/>
    </location>
</feature>
<dbReference type="InterPro" id="IPR009057">
    <property type="entry name" value="Homeodomain-like_sf"/>
</dbReference>
<reference evidence="7" key="1">
    <citation type="journal article" date="2020" name="MBio">
        <title>Horizontal gene transfer to a defensive symbiont with a reduced genome amongst a multipartite beetle microbiome.</title>
        <authorList>
            <person name="Waterworth S.C."/>
            <person name="Florez L.V."/>
            <person name="Rees E.R."/>
            <person name="Hertweck C."/>
            <person name="Kaltenpoth M."/>
            <person name="Kwan J.C."/>
        </authorList>
    </citation>
    <scope>NUCLEOTIDE SEQUENCE [LARGE SCALE GENOMIC DNA]</scope>
</reference>
<comment type="caution">
    <text evidence="6">The sequence shown here is derived from an EMBL/GenBank/DDBJ whole genome shotgun (WGS) entry which is preliminary data.</text>
</comment>
<evidence type="ECO:0000256" key="3">
    <source>
        <dbReference type="ARBA" id="ARBA00023125"/>
    </source>
</evidence>
<name>A0A7V8JTL9_9BURK</name>
<evidence type="ECO:0000313" key="6">
    <source>
        <dbReference type="EMBL" id="KAF1041818.1"/>
    </source>
</evidence>
<dbReference type="InterPro" id="IPR011051">
    <property type="entry name" value="RmlC_Cupin_sf"/>
</dbReference>
<evidence type="ECO:0000256" key="4">
    <source>
        <dbReference type="ARBA" id="ARBA00023163"/>
    </source>
</evidence>
<dbReference type="SMART" id="SM00342">
    <property type="entry name" value="HTH_ARAC"/>
    <property type="match status" value="1"/>
</dbReference>
<dbReference type="GO" id="GO:0003700">
    <property type="term" value="F:DNA-binding transcription factor activity"/>
    <property type="evidence" value="ECO:0007669"/>
    <property type="project" value="InterPro"/>
</dbReference>
<evidence type="ECO:0000256" key="1">
    <source>
        <dbReference type="ARBA" id="ARBA00022491"/>
    </source>
</evidence>
<dbReference type="FunFam" id="1.10.10.60:FF:000132">
    <property type="entry name" value="AraC family transcriptional regulator"/>
    <property type="match status" value="1"/>
</dbReference>
<dbReference type="CDD" id="cd06124">
    <property type="entry name" value="cupin_NimR-like_N"/>
    <property type="match status" value="1"/>
</dbReference>
<evidence type="ECO:0000313" key="7">
    <source>
        <dbReference type="Proteomes" id="UP000462435"/>
    </source>
</evidence>
<keyword evidence="2" id="KW-0805">Transcription regulation</keyword>
<dbReference type="PANTHER" id="PTHR11019">
    <property type="entry name" value="HTH-TYPE TRANSCRIPTIONAL REGULATOR NIMR"/>
    <property type="match status" value="1"/>
</dbReference>
<evidence type="ECO:0000259" key="5">
    <source>
        <dbReference type="PROSITE" id="PS01124"/>
    </source>
</evidence>
<dbReference type="AlphaFoldDB" id="A0A7V8JTL9"/>
<dbReference type="InterPro" id="IPR014710">
    <property type="entry name" value="RmlC-like_jellyroll"/>
</dbReference>
<organism evidence="6 7">
    <name type="scientific">Herbaspirillum frisingense</name>
    <dbReference type="NCBI Taxonomy" id="92645"/>
    <lineage>
        <taxon>Bacteria</taxon>
        <taxon>Pseudomonadati</taxon>
        <taxon>Pseudomonadota</taxon>
        <taxon>Betaproteobacteria</taxon>
        <taxon>Burkholderiales</taxon>
        <taxon>Oxalobacteraceae</taxon>
        <taxon>Herbaspirillum</taxon>
    </lineage>
</organism>
<dbReference type="PROSITE" id="PS01124">
    <property type="entry name" value="HTH_ARAC_FAMILY_2"/>
    <property type="match status" value="1"/>
</dbReference>
<dbReference type="SUPFAM" id="SSF51182">
    <property type="entry name" value="RmlC-like cupins"/>
    <property type="match status" value="1"/>
</dbReference>
<dbReference type="GO" id="GO:0043565">
    <property type="term" value="F:sequence-specific DNA binding"/>
    <property type="evidence" value="ECO:0007669"/>
    <property type="project" value="InterPro"/>
</dbReference>
<dbReference type="SUPFAM" id="SSF46689">
    <property type="entry name" value="Homeodomain-like"/>
    <property type="match status" value="2"/>
</dbReference>
<dbReference type="Pfam" id="PF02311">
    <property type="entry name" value="AraC_binding"/>
    <property type="match status" value="1"/>
</dbReference>
<gene>
    <name evidence="6" type="primary">nimR_5</name>
    <name evidence="6" type="ORF">GAK35_03080</name>
</gene>
<keyword evidence="4" id="KW-0804">Transcription</keyword>
<dbReference type="EMBL" id="WNDX01000105">
    <property type="protein sequence ID" value="KAF1041818.1"/>
    <property type="molecule type" value="Genomic_DNA"/>
</dbReference>
<accession>A0A7V8JTL9</accession>